<dbReference type="InterPro" id="IPR036271">
    <property type="entry name" value="Tet_transcr_reg_TetR-rel_C_sf"/>
</dbReference>
<feature type="domain" description="HTH tetR-type" evidence="3">
    <location>
        <begin position="12"/>
        <end position="72"/>
    </location>
</feature>
<keyword evidence="1 2" id="KW-0238">DNA-binding</keyword>
<dbReference type="PANTHER" id="PTHR30328:SF54">
    <property type="entry name" value="HTH-TYPE TRANSCRIPTIONAL REPRESSOR SCO4008"/>
    <property type="match status" value="1"/>
</dbReference>
<dbReference type="PANTHER" id="PTHR30328">
    <property type="entry name" value="TRANSCRIPTIONAL REPRESSOR"/>
    <property type="match status" value="1"/>
</dbReference>
<feature type="DNA-binding region" description="H-T-H motif" evidence="2">
    <location>
        <begin position="35"/>
        <end position="54"/>
    </location>
</feature>
<dbReference type="Gene3D" id="1.10.357.10">
    <property type="entry name" value="Tetracycline Repressor, domain 2"/>
    <property type="match status" value="1"/>
</dbReference>
<sequence length="234" mass="26534">MGTSERKEREKERKKALILKSAEALILEKGLDNLNMDEVAERAEVSKGSLYSYFRSKTELVLGICNKATGMLSREISEVLTQDIPGIKMVYSIGATFLNFVRAHPEFFRSMRFFDNLKDTDQLSESDYIEMCQGNMNTSFTSMVRAIQVGMQDGSIQSSYDPKELAVLLWSTSHGLVNMAYLHQNTPHFQLLKKNDIDMNSLFEAYMKLIGCGIATEGEVVHDDLKSIFETEKK</sequence>
<evidence type="ECO:0000313" key="4">
    <source>
        <dbReference type="EMBL" id="MFD2530933.1"/>
    </source>
</evidence>
<dbReference type="InterPro" id="IPR001647">
    <property type="entry name" value="HTH_TetR"/>
</dbReference>
<dbReference type="Pfam" id="PF00440">
    <property type="entry name" value="TetR_N"/>
    <property type="match status" value="1"/>
</dbReference>
<dbReference type="Proteomes" id="UP001597460">
    <property type="component" value="Unassembled WGS sequence"/>
</dbReference>
<dbReference type="SUPFAM" id="SSF48498">
    <property type="entry name" value="Tetracyclin repressor-like, C-terminal domain"/>
    <property type="match status" value="1"/>
</dbReference>
<proteinExistence type="predicted"/>
<protein>
    <submittedName>
        <fullName evidence="4">TetR/AcrR family transcriptional regulator</fullName>
    </submittedName>
</protein>
<name>A0ABW5JET7_9BACT</name>
<accession>A0ABW5JET7</accession>
<evidence type="ECO:0000313" key="5">
    <source>
        <dbReference type="Proteomes" id="UP001597460"/>
    </source>
</evidence>
<dbReference type="PRINTS" id="PR00455">
    <property type="entry name" value="HTHTETR"/>
</dbReference>
<dbReference type="RefSeq" id="WP_390297014.1">
    <property type="nucleotide sequence ID" value="NZ_JBHULI010000001.1"/>
</dbReference>
<dbReference type="EMBL" id="JBHULI010000001">
    <property type="protein sequence ID" value="MFD2530933.1"/>
    <property type="molecule type" value="Genomic_DNA"/>
</dbReference>
<evidence type="ECO:0000256" key="2">
    <source>
        <dbReference type="PROSITE-ProRule" id="PRU00335"/>
    </source>
</evidence>
<comment type="caution">
    <text evidence="4">The sequence shown here is derived from an EMBL/GenBank/DDBJ whole genome shotgun (WGS) entry which is preliminary data.</text>
</comment>
<organism evidence="4 5">
    <name type="scientific">Gracilimonas halophila</name>
    <dbReference type="NCBI Taxonomy" id="1834464"/>
    <lineage>
        <taxon>Bacteria</taxon>
        <taxon>Pseudomonadati</taxon>
        <taxon>Balneolota</taxon>
        <taxon>Balneolia</taxon>
        <taxon>Balneolales</taxon>
        <taxon>Balneolaceae</taxon>
        <taxon>Gracilimonas</taxon>
    </lineage>
</organism>
<dbReference type="InterPro" id="IPR050109">
    <property type="entry name" value="HTH-type_TetR-like_transc_reg"/>
</dbReference>
<dbReference type="SUPFAM" id="SSF46689">
    <property type="entry name" value="Homeodomain-like"/>
    <property type="match status" value="1"/>
</dbReference>
<keyword evidence="5" id="KW-1185">Reference proteome</keyword>
<gene>
    <name evidence="4" type="ORF">ACFSVN_00570</name>
</gene>
<evidence type="ECO:0000256" key="1">
    <source>
        <dbReference type="ARBA" id="ARBA00023125"/>
    </source>
</evidence>
<dbReference type="PROSITE" id="PS50977">
    <property type="entry name" value="HTH_TETR_2"/>
    <property type="match status" value="1"/>
</dbReference>
<reference evidence="5" key="1">
    <citation type="journal article" date="2019" name="Int. J. Syst. Evol. Microbiol.">
        <title>The Global Catalogue of Microorganisms (GCM) 10K type strain sequencing project: providing services to taxonomists for standard genome sequencing and annotation.</title>
        <authorList>
            <consortium name="The Broad Institute Genomics Platform"/>
            <consortium name="The Broad Institute Genome Sequencing Center for Infectious Disease"/>
            <person name="Wu L."/>
            <person name="Ma J."/>
        </authorList>
    </citation>
    <scope>NUCLEOTIDE SEQUENCE [LARGE SCALE GENOMIC DNA]</scope>
    <source>
        <strain evidence="5">KCTC 52042</strain>
    </source>
</reference>
<evidence type="ECO:0000259" key="3">
    <source>
        <dbReference type="PROSITE" id="PS50977"/>
    </source>
</evidence>
<dbReference type="InterPro" id="IPR009057">
    <property type="entry name" value="Homeodomain-like_sf"/>
</dbReference>